<dbReference type="FunFam" id="2.20.25.20:FF:000004">
    <property type="entry name" value="RBR-type E3 ubiquitin transferase"/>
    <property type="match status" value="1"/>
</dbReference>
<dbReference type="CDD" id="cd16629">
    <property type="entry name" value="RING-HC_RBR_RNF19"/>
    <property type="match status" value="1"/>
</dbReference>
<feature type="region of interest" description="Disordered" evidence="11">
    <location>
        <begin position="631"/>
        <end position="693"/>
    </location>
</feature>
<dbReference type="Gene3D" id="1.20.120.1750">
    <property type="match status" value="1"/>
</dbReference>
<dbReference type="GO" id="GO:0008270">
    <property type="term" value="F:zinc ion binding"/>
    <property type="evidence" value="ECO:0007669"/>
    <property type="project" value="UniProtKB-KW"/>
</dbReference>
<dbReference type="PANTHER" id="PTHR11685">
    <property type="entry name" value="RBR FAMILY RING FINGER AND IBR DOMAIN-CONTAINING"/>
    <property type="match status" value="1"/>
</dbReference>
<evidence type="ECO:0000256" key="1">
    <source>
        <dbReference type="ARBA" id="ARBA00001798"/>
    </source>
</evidence>
<dbReference type="OrthoDB" id="1431934at2759"/>
<dbReference type="InterPro" id="IPR013083">
    <property type="entry name" value="Znf_RING/FYVE/PHD"/>
</dbReference>
<keyword evidence="5" id="KW-0479">Metal-binding</keyword>
<dbReference type="SMART" id="SM00647">
    <property type="entry name" value="IBR"/>
    <property type="match status" value="2"/>
</dbReference>
<evidence type="ECO:0000256" key="7">
    <source>
        <dbReference type="ARBA" id="ARBA00022771"/>
    </source>
</evidence>
<evidence type="ECO:0000256" key="10">
    <source>
        <dbReference type="PROSITE-ProRule" id="PRU00175"/>
    </source>
</evidence>
<accession>A0A7J7KDX9</accession>
<dbReference type="EMBL" id="VXIV02000657">
    <property type="protein sequence ID" value="KAF6036862.1"/>
    <property type="molecule type" value="Genomic_DNA"/>
</dbReference>
<dbReference type="Pfam" id="PF01485">
    <property type="entry name" value="IBR"/>
    <property type="match status" value="2"/>
</dbReference>
<proteinExistence type="predicted"/>
<evidence type="ECO:0000256" key="11">
    <source>
        <dbReference type="SAM" id="MobiDB-lite"/>
    </source>
</evidence>
<dbReference type="InterPro" id="IPR001841">
    <property type="entry name" value="Znf_RING"/>
</dbReference>
<dbReference type="InterPro" id="IPR002867">
    <property type="entry name" value="IBR_dom"/>
</dbReference>
<keyword evidence="12" id="KW-0472">Membrane</keyword>
<feature type="compositionally biased region" description="Basic residues" evidence="11">
    <location>
        <begin position="657"/>
        <end position="672"/>
    </location>
</feature>
<dbReference type="Proteomes" id="UP000593567">
    <property type="component" value="Unassembled WGS sequence"/>
</dbReference>
<keyword evidence="12" id="KW-1133">Transmembrane helix</keyword>
<comment type="pathway">
    <text evidence="2">Protein modification; protein ubiquitination.</text>
</comment>
<dbReference type="SMART" id="SM00184">
    <property type="entry name" value="RING"/>
    <property type="match status" value="2"/>
</dbReference>
<feature type="region of interest" description="Disordered" evidence="11">
    <location>
        <begin position="39"/>
        <end position="66"/>
    </location>
</feature>
<evidence type="ECO:0000313" key="15">
    <source>
        <dbReference type="EMBL" id="KAF6036862.1"/>
    </source>
</evidence>
<dbReference type="FunFam" id="1.20.120.1750:FF:000017">
    <property type="entry name" value="RBR-type E3 ubiquitin transferase"/>
    <property type="match status" value="1"/>
</dbReference>
<comment type="catalytic activity">
    <reaction evidence="1">
        <text>[E2 ubiquitin-conjugating enzyme]-S-ubiquitinyl-L-cysteine + [acceptor protein]-L-lysine = [E2 ubiquitin-conjugating enzyme]-L-cysteine + [acceptor protein]-N(6)-ubiquitinyl-L-lysine.</text>
        <dbReference type="EC" id="2.3.2.31"/>
    </reaction>
</comment>
<feature type="compositionally biased region" description="Basic residues" evidence="11">
    <location>
        <begin position="45"/>
        <end position="59"/>
    </location>
</feature>
<dbReference type="PROSITE" id="PS51873">
    <property type="entry name" value="TRIAD"/>
    <property type="match status" value="1"/>
</dbReference>
<sequence>MATPNKQQGSGDGPLSHPVGATAKSRSRFSLISLFTNSQNSQSFRSKKSKNAKKDRSKSKSTISTTSISSTTTAADSITTTTATAADVSAVVVTSKTRIDSSSGLELRECPLCYDELPAGSFPDLMVKCGHRSCCSCLLEYLKIEIKESRIDISCPECKERLHPADIQQLLSNHSDYMDKYEEFMVRKVLVTDPDTRWCPAPDCGYAVIASGCADCPVLQCKRPGCNTLFCYHCKQKWHPNQTCDAARRERFPTTLRLSLSDIQSLARTAEEYKSCPRCKTMINKMDDGSCNHMTCSICGAQFCWLCLQEASDLHYLSPSGCTFWGKKPWTKKKKILWQLGTLVGAPVGIALLAGLSVPVLILGLPIWAARKLHQRFRLSNKHKRNAIVTFGTMLSFLASPIVAGIAIAIGVPVMLIYVYGVVPYSLCRGGTCGVKNEGGDVPYDLNDNANHAGGNGDDHSAVVQVVDNGSGRFVVANPSIGPSIGESSLTTGYSLSASGVQMDRVGLHDDQSDTKSASIQNMVGSICEGDAAAATASRKLEIKADMSITAASRYERKNSIDSQSLSQADNRSLRSFGPLDNRSHVSFNVDNASTKALAGSICAQRDKDNVSIAAANQDCTINSEVKSKSCIRGDHGSPVSNRSVSFATSHDETKAKSKSKKKLSSKRRHKRADLEVMETGSVNSKKSDAVPVGKRHLEVKARVGRCSTDMTAESSSPAGPLPAELTQVDIDAPPHQFSTLVIKQTVCNADSAASALSLTEGKILCNILEAEGNSV</sequence>
<dbReference type="Gene3D" id="3.30.40.10">
    <property type="entry name" value="Zinc/RING finger domain, C3HC4 (zinc finger)"/>
    <property type="match status" value="1"/>
</dbReference>
<organism evidence="15 16">
    <name type="scientific">Bugula neritina</name>
    <name type="common">Brown bryozoan</name>
    <name type="synonym">Sertularia neritina</name>
    <dbReference type="NCBI Taxonomy" id="10212"/>
    <lineage>
        <taxon>Eukaryota</taxon>
        <taxon>Metazoa</taxon>
        <taxon>Spiralia</taxon>
        <taxon>Lophotrochozoa</taxon>
        <taxon>Bryozoa</taxon>
        <taxon>Gymnolaemata</taxon>
        <taxon>Cheilostomatida</taxon>
        <taxon>Flustrina</taxon>
        <taxon>Buguloidea</taxon>
        <taxon>Bugulidae</taxon>
        <taxon>Bugula</taxon>
    </lineage>
</organism>
<dbReference type="Gene3D" id="2.20.25.20">
    <property type="match status" value="1"/>
</dbReference>
<dbReference type="GO" id="GO:0061630">
    <property type="term" value="F:ubiquitin protein ligase activity"/>
    <property type="evidence" value="ECO:0007669"/>
    <property type="project" value="UniProtKB-EC"/>
</dbReference>
<feature type="transmembrane region" description="Helical" evidence="12">
    <location>
        <begin position="336"/>
        <end position="366"/>
    </location>
</feature>
<dbReference type="CDD" id="cd20338">
    <property type="entry name" value="BRcat_RBR_RNF19"/>
    <property type="match status" value="1"/>
</dbReference>
<comment type="caution">
    <text evidence="15">The sequence shown here is derived from an EMBL/GenBank/DDBJ whole genome shotgun (WGS) entry which is preliminary data.</text>
</comment>
<keyword evidence="7 10" id="KW-0863">Zinc-finger</keyword>
<dbReference type="InterPro" id="IPR044066">
    <property type="entry name" value="TRIAD_supradom"/>
</dbReference>
<keyword evidence="9" id="KW-0862">Zinc</keyword>
<dbReference type="AlphaFoldDB" id="A0A7J7KDX9"/>
<evidence type="ECO:0000256" key="2">
    <source>
        <dbReference type="ARBA" id="ARBA00004906"/>
    </source>
</evidence>
<keyword evidence="8" id="KW-0833">Ubl conjugation pathway</keyword>
<evidence type="ECO:0000256" key="9">
    <source>
        <dbReference type="ARBA" id="ARBA00022833"/>
    </source>
</evidence>
<feature type="domain" description="RING-type" evidence="13">
    <location>
        <begin position="110"/>
        <end position="159"/>
    </location>
</feature>
<dbReference type="EC" id="2.3.2.31" evidence="3"/>
<evidence type="ECO:0000313" key="16">
    <source>
        <dbReference type="Proteomes" id="UP000593567"/>
    </source>
</evidence>
<gene>
    <name evidence="15" type="ORF">EB796_004828</name>
</gene>
<reference evidence="15" key="1">
    <citation type="submission" date="2020-06" db="EMBL/GenBank/DDBJ databases">
        <title>Draft genome of Bugula neritina, a colonial animal packing powerful symbionts and potential medicines.</title>
        <authorList>
            <person name="Rayko M."/>
        </authorList>
    </citation>
    <scope>NUCLEOTIDE SEQUENCE [LARGE SCALE GENOMIC DNA]</scope>
    <source>
        <strain evidence="15">Kwan_BN1</strain>
    </source>
</reference>
<evidence type="ECO:0000259" key="14">
    <source>
        <dbReference type="PROSITE" id="PS51873"/>
    </source>
</evidence>
<name>A0A7J7KDX9_BUGNE</name>
<dbReference type="PROSITE" id="PS50089">
    <property type="entry name" value="ZF_RING_2"/>
    <property type="match status" value="1"/>
</dbReference>
<keyword evidence="16" id="KW-1185">Reference proteome</keyword>
<keyword evidence="6" id="KW-0677">Repeat</keyword>
<evidence type="ECO:0000256" key="3">
    <source>
        <dbReference type="ARBA" id="ARBA00012251"/>
    </source>
</evidence>
<feature type="transmembrane region" description="Helical" evidence="12">
    <location>
        <begin position="387"/>
        <end position="420"/>
    </location>
</feature>
<dbReference type="InterPro" id="IPR031127">
    <property type="entry name" value="E3_UB_ligase_RBR"/>
</dbReference>
<evidence type="ECO:0000256" key="6">
    <source>
        <dbReference type="ARBA" id="ARBA00022737"/>
    </source>
</evidence>
<evidence type="ECO:0000256" key="8">
    <source>
        <dbReference type="ARBA" id="ARBA00022786"/>
    </source>
</evidence>
<dbReference type="FunFam" id="3.30.40.10:FF:000424">
    <property type="entry name" value="RBR-type E3 ubiquitin transferase"/>
    <property type="match status" value="1"/>
</dbReference>
<feature type="domain" description="RING-type" evidence="14">
    <location>
        <begin position="106"/>
        <end position="326"/>
    </location>
</feature>
<dbReference type="GO" id="GO:0016567">
    <property type="term" value="P:protein ubiquitination"/>
    <property type="evidence" value="ECO:0007669"/>
    <property type="project" value="InterPro"/>
</dbReference>
<evidence type="ECO:0000256" key="5">
    <source>
        <dbReference type="ARBA" id="ARBA00022723"/>
    </source>
</evidence>
<evidence type="ECO:0000259" key="13">
    <source>
        <dbReference type="PROSITE" id="PS50089"/>
    </source>
</evidence>
<keyword evidence="4" id="KW-0808">Transferase</keyword>
<keyword evidence="12" id="KW-0812">Transmembrane</keyword>
<feature type="region of interest" description="Disordered" evidence="11">
    <location>
        <begin position="1"/>
        <end position="22"/>
    </location>
</feature>
<evidence type="ECO:0000256" key="4">
    <source>
        <dbReference type="ARBA" id="ARBA00022679"/>
    </source>
</evidence>
<protein>
    <recommendedName>
        <fullName evidence="3">RBR-type E3 ubiquitin transferase</fullName>
        <ecNumber evidence="3">2.3.2.31</ecNumber>
    </recommendedName>
</protein>
<feature type="compositionally biased region" description="Polar residues" evidence="11">
    <location>
        <begin position="639"/>
        <end position="649"/>
    </location>
</feature>
<dbReference type="SUPFAM" id="SSF57850">
    <property type="entry name" value="RING/U-box"/>
    <property type="match status" value="3"/>
</dbReference>
<evidence type="ECO:0000256" key="12">
    <source>
        <dbReference type="SAM" id="Phobius"/>
    </source>
</evidence>